<evidence type="ECO:0000313" key="1">
    <source>
        <dbReference type="EnsemblMetazoa" id="GPPI036238-PA"/>
    </source>
</evidence>
<dbReference type="Pfam" id="PF03564">
    <property type="entry name" value="DUF1759"/>
    <property type="match status" value="1"/>
</dbReference>
<sequence length="230" mass="26372">MDDQTELKTGVDAVQYRSKKLDKALLALNVARLKALDGAFDAFNKVQTKIVEKKDFDKISQPNRSKYEELYYCIATRLKDRFENKKIIGNQHIKQIFKHPKIIYANAADLRELIDHMNNHLIGLKNINRPVESWDGLMVYIITSKLESDTLNKWNEKAPIDRVPILSELLNFLKGRCQILDSNLSSVSLPTSRAIEPKGFKEQQSLLLPLKIAAAFAKNRVMLYIAVLIF</sequence>
<organism evidence="1 2">
    <name type="scientific">Glossina palpalis gambiensis</name>
    <dbReference type="NCBI Taxonomy" id="67801"/>
    <lineage>
        <taxon>Eukaryota</taxon>
        <taxon>Metazoa</taxon>
        <taxon>Ecdysozoa</taxon>
        <taxon>Arthropoda</taxon>
        <taxon>Hexapoda</taxon>
        <taxon>Insecta</taxon>
        <taxon>Pterygota</taxon>
        <taxon>Neoptera</taxon>
        <taxon>Endopterygota</taxon>
        <taxon>Diptera</taxon>
        <taxon>Brachycera</taxon>
        <taxon>Muscomorpha</taxon>
        <taxon>Hippoboscoidea</taxon>
        <taxon>Glossinidae</taxon>
        <taxon>Glossina</taxon>
    </lineage>
</organism>
<reference evidence="2" key="1">
    <citation type="submission" date="2015-01" db="EMBL/GenBank/DDBJ databases">
        <authorList>
            <person name="Aksoy S."/>
            <person name="Warren W."/>
            <person name="Wilson R.K."/>
        </authorList>
    </citation>
    <scope>NUCLEOTIDE SEQUENCE [LARGE SCALE GENOMIC DNA]</scope>
    <source>
        <strain evidence="2">IAEA</strain>
    </source>
</reference>
<dbReference type="AlphaFoldDB" id="A0A1B0BP90"/>
<dbReference type="VEuPathDB" id="VectorBase:GPPI036238"/>
<dbReference type="Proteomes" id="UP000092460">
    <property type="component" value="Unassembled WGS sequence"/>
</dbReference>
<dbReference type="EMBL" id="JXJN01017860">
    <property type="status" value="NOT_ANNOTATED_CDS"/>
    <property type="molecule type" value="Genomic_DNA"/>
</dbReference>
<proteinExistence type="predicted"/>
<protein>
    <submittedName>
        <fullName evidence="1">Uncharacterized protein</fullName>
    </submittedName>
</protein>
<name>A0A1B0BP90_9MUSC</name>
<dbReference type="InterPro" id="IPR005312">
    <property type="entry name" value="DUF1759"/>
</dbReference>
<keyword evidence="2" id="KW-1185">Reference proteome</keyword>
<accession>A0A1B0BP90</accession>
<dbReference type="STRING" id="67801.A0A1B0BP90"/>
<evidence type="ECO:0000313" key="2">
    <source>
        <dbReference type="Proteomes" id="UP000092460"/>
    </source>
</evidence>
<dbReference type="EnsemblMetazoa" id="GPPI036238-RA">
    <property type="protein sequence ID" value="GPPI036238-PA"/>
    <property type="gene ID" value="GPPI036238"/>
</dbReference>
<reference evidence="1" key="2">
    <citation type="submission" date="2020-05" db="UniProtKB">
        <authorList>
            <consortium name="EnsemblMetazoa"/>
        </authorList>
    </citation>
    <scope>IDENTIFICATION</scope>
    <source>
        <strain evidence="1">IAEA</strain>
    </source>
</reference>